<dbReference type="Gene3D" id="3.40.50.9200">
    <property type="entry name" value="Hypothetical protein MTH538"/>
    <property type="match status" value="1"/>
</dbReference>
<dbReference type="SUPFAM" id="SSF52206">
    <property type="entry name" value="Hypothetical protein MTH538"/>
    <property type="match status" value="1"/>
</dbReference>
<evidence type="ECO:0000313" key="2">
    <source>
        <dbReference type="EMBL" id="BDZ76931.1"/>
    </source>
</evidence>
<accession>A0ABM8I906</accession>
<organism evidence="2 3">
    <name type="scientific">Claveliimonas bilis</name>
    <dbReference type="NCBI Taxonomy" id="3028070"/>
    <lineage>
        <taxon>Bacteria</taxon>
        <taxon>Bacillati</taxon>
        <taxon>Bacillota</taxon>
        <taxon>Clostridia</taxon>
        <taxon>Lachnospirales</taxon>
        <taxon>Lachnospiraceae</taxon>
        <taxon>Claveliimonas</taxon>
    </lineage>
</organism>
<name>A0ABM8I906_9FIRM</name>
<dbReference type="RefSeq" id="WP_256195741.1">
    <property type="nucleotide sequence ID" value="NZ_AP027742.1"/>
</dbReference>
<gene>
    <name evidence="2" type="ORF">Lac1_11140</name>
</gene>
<evidence type="ECO:0000259" key="1">
    <source>
        <dbReference type="Pfam" id="PF08937"/>
    </source>
</evidence>
<proteinExistence type="predicted"/>
<dbReference type="EMBL" id="AP027742">
    <property type="protein sequence ID" value="BDZ76931.1"/>
    <property type="molecule type" value="Genomic_DNA"/>
</dbReference>
<keyword evidence="3" id="KW-1185">Reference proteome</keyword>
<reference evidence="3" key="1">
    <citation type="journal article" date="2023" name="Int. J. Syst. Evol. Microbiol.">
        <title>Claveliimonas bilis gen. nov., sp. nov., deoxycholic acid-producing bacteria isolated from human faeces, and reclassification of Sellimonas monacensis Zenner et al. 2021 as Claveliimonas monacensis comb. nov.</title>
        <authorList>
            <person name="Hisatomi A."/>
            <person name="Kastawa N.W.E.P.G."/>
            <person name="Song I."/>
            <person name="Ohkuma M."/>
            <person name="Fukiya S."/>
            <person name="Sakamoto M."/>
        </authorList>
    </citation>
    <scope>NUCLEOTIDE SEQUENCE [LARGE SCALE GENOMIC DNA]</scope>
    <source>
        <strain evidence="3">12BBH14</strain>
    </source>
</reference>
<dbReference type="InterPro" id="IPR036490">
    <property type="entry name" value="ThsB_TIR-like_sf"/>
</dbReference>
<dbReference type="InterPro" id="IPR015032">
    <property type="entry name" value="ThsB__TIR-like_domain"/>
</dbReference>
<sequence>MKRYHIFISHAWRYSSHYYKVVDWLNEAQEDGLLTWSNYSVPVHDPLVDPNSAVGKKKLQGEIDNQIAPASIVLVLSGMYAAHSDWIEYEILKSVDYGKYIVGVKPWGQERTPKIVSDYADIMIGWNKNSIINAVLNS</sequence>
<feature type="domain" description="Thoeris protein ThsB TIR-like" evidence="1">
    <location>
        <begin position="7"/>
        <end position="110"/>
    </location>
</feature>
<dbReference type="Pfam" id="PF08937">
    <property type="entry name" value="ThsB_TIR"/>
    <property type="match status" value="1"/>
</dbReference>
<evidence type="ECO:0000313" key="3">
    <source>
        <dbReference type="Proteomes" id="UP001305815"/>
    </source>
</evidence>
<dbReference type="Proteomes" id="UP001305815">
    <property type="component" value="Chromosome"/>
</dbReference>
<protein>
    <recommendedName>
        <fullName evidence="1">Thoeris protein ThsB TIR-like domain-containing protein</fullName>
    </recommendedName>
</protein>